<reference evidence="1 2" key="1">
    <citation type="journal article" date="2014" name="Genome Announc.">
        <title>Draft genome sequence of Sclerotinia borealis, a psychrophilic plant pathogenic fungus.</title>
        <authorList>
            <person name="Mardanov A.V."/>
            <person name="Beletsky A.V."/>
            <person name="Kadnikov V.V."/>
            <person name="Ignatov A.N."/>
            <person name="Ravin N.V."/>
        </authorList>
    </citation>
    <scope>NUCLEOTIDE SEQUENCE [LARGE SCALE GENOMIC DNA]</scope>
    <source>
        <strain evidence="2">F-4157</strain>
    </source>
</reference>
<evidence type="ECO:0000313" key="2">
    <source>
        <dbReference type="Proteomes" id="UP000019487"/>
    </source>
</evidence>
<accession>W9CFF9</accession>
<evidence type="ECO:0000313" key="1">
    <source>
        <dbReference type="EMBL" id="ESZ94601.1"/>
    </source>
</evidence>
<dbReference type="Proteomes" id="UP000019487">
    <property type="component" value="Unassembled WGS sequence"/>
</dbReference>
<dbReference type="AlphaFoldDB" id="W9CFF9"/>
<dbReference type="EMBL" id="AYSA01000235">
    <property type="protein sequence ID" value="ESZ94601.1"/>
    <property type="molecule type" value="Genomic_DNA"/>
</dbReference>
<proteinExistence type="predicted"/>
<sequence length="363" mass="41882">MASRHPPLVTNPFPPDDLSSVQTMVSRLCQEIRFATRIKNCKKKSGNNNNIIIFTCIMDNPPEGYEGCVVSCVLRTSKKKYQTPDCHDIDVQTMTAFYHLVGEDIIVPCVLAYDCTYDNYIKCSYTIQKMVSGQDLPEHYRRLNDQYIEDKFADCEDGKGFAGAMATNISNRENAFQFEHYGFFQAGDNMALKSISTDRHSDRISLPIIPFTTGFLPMQANFTAIEFITDLLEAQETHPRNSLQEEKYRKLVDIALYIQVSKEVNHPAHRAEPSLLWHPNYQPRKMMFTMETLYYNPETGYSEPDEDIPAHYEREEMEMYTLLNAVLGWEGVLALPRIMTRCPPYFVWEEGELLNARDRADIK</sequence>
<dbReference type="HOGENOM" id="CLU_055170_0_0_1"/>
<dbReference type="OrthoDB" id="2968323at2759"/>
<keyword evidence="2" id="KW-1185">Reference proteome</keyword>
<name>W9CFF9_SCLBF</name>
<gene>
    <name evidence="1" type="ORF">SBOR_5012</name>
</gene>
<protein>
    <submittedName>
        <fullName evidence="1">Uncharacterized protein</fullName>
    </submittedName>
</protein>
<organism evidence="1 2">
    <name type="scientific">Sclerotinia borealis (strain F-4128)</name>
    <dbReference type="NCBI Taxonomy" id="1432307"/>
    <lineage>
        <taxon>Eukaryota</taxon>
        <taxon>Fungi</taxon>
        <taxon>Dikarya</taxon>
        <taxon>Ascomycota</taxon>
        <taxon>Pezizomycotina</taxon>
        <taxon>Leotiomycetes</taxon>
        <taxon>Helotiales</taxon>
        <taxon>Sclerotiniaceae</taxon>
        <taxon>Sclerotinia</taxon>
    </lineage>
</organism>
<comment type="caution">
    <text evidence="1">The sequence shown here is derived from an EMBL/GenBank/DDBJ whole genome shotgun (WGS) entry which is preliminary data.</text>
</comment>